<dbReference type="PROSITE" id="PS50075">
    <property type="entry name" value="CARRIER"/>
    <property type="match status" value="1"/>
</dbReference>
<protein>
    <submittedName>
        <fullName evidence="2">Phosphopantetheine-binding protein</fullName>
    </submittedName>
</protein>
<reference evidence="2 3" key="1">
    <citation type="submission" date="2024-09" db="EMBL/GenBank/DDBJ databases">
        <authorList>
            <person name="Sun Q."/>
            <person name="Mori K."/>
        </authorList>
    </citation>
    <scope>NUCLEOTIDE SEQUENCE [LARGE SCALE GENOMIC DNA]</scope>
    <source>
        <strain evidence="2 3">JCM 11683</strain>
    </source>
</reference>
<dbReference type="Pfam" id="PF00550">
    <property type="entry name" value="PP-binding"/>
    <property type="match status" value="1"/>
</dbReference>
<name>A0ABV5X6N6_9MICO</name>
<organism evidence="2 3">
    <name type="scientific">Brevibacterium otitidis</name>
    <dbReference type="NCBI Taxonomy" id="53364"/>
    <lineage>
        <taxon>Bacteria</taxon>
        <taxon>Bacillati</taxon>
        <taxon>Actinomycetota</taxon>
        <taxon>Actinomycetes</taxon>
        <taxon>Micrococcales</taxon>
        <taxon>Brevibacteriaceae</taxon>
        <taxon>Brevibacterium</taxon>
    </lineage>
</organism>
<dbReference type="SUPFAM" id="SSF47336">
    <property type="entry name" value="ACP-like"/>
    <property type="match status" value="1"/>
</dbReference>
<dbReference type="Proteomes" id="UP001589707">
    <property type="component" value="Unassembled WGS sequence"/>
</dbReference>
<dbReference type="Gene3D" id="1.10.1200.10">
    <property type="entry name" value="ACP-like"/>
    <property type="match status" value="1"/>
</dbReference>
<dbReference type="RefSeq" id="WP_376841702.1">
    <property type="nucleotide sequence ID" value="NZ_JBHMAU010000129.1"/>
</dbReference>
<gene>
    <name evidence="2" type="ORF">ACFFN1_15195</name>
</gene>
<evidence type="ECO:0000259" key="1">
    <source>
        <dbReference type="PROSITE" id="PS50075"/>
    </source>
</evidence>
<comment type="caution">
    <text evidence="2">The sequence shown here is derived from an EMBL/GenBank/DDBJ whole genome shotgun (WGS) entry which is preliminary data.</text>
</comment>
<feature type="domain" description="Carrier" evidence="1">
    <location>
        <begin position="2"/>
        <end position="76"/>
    </location>
</feature>
<keyword evidence="3" id="KW-1185">Reference proteome</keyword>
<dbReference type="InterPro" id="IPR009081">
    <property type="entry name" value="PP-bd_ACP"/>
</dbReference>
<dbReference type="InterPro" id="IPR036736">
    <property type="entry name" value="ACP-like_sf"/>
</dbReference>
<dbReference type="EMBL" id="JBHMAU010000129">
    <property type="protein sequence ID" value="MFB9777721.1"/>
    <property type="molecule type" value="Genomic_DNA"/>
</dbReference>
<sequence length="77" mass="8424">MSATHLDRKTILTQLSEAADGEPVAGADEIFDLGIDSIRLMRLADRWRAARPDLDFGDIVAARTVDDLLEVLDADSL</sequence>
<accession>A0ABV5X6N6</accession>
<evidence type="ECO:0000313" key="3">
    <source>
        <dbReference type="Proteomes" id="UP001589707"/>
    </source>
</evidence>
<proteinExistence type="predicted"/>
<evidence type="ECO:0000313" key="2">
    <source>
        <dbReference type="EMBL" id="MFB9777721.1"/>
    </source>
</evidence>